<name>A0A7D5SWK9_9PROT</name>
<reference evidence="3 4" key="1">
    <citation type="journal article" date="2019" name="Microbiome">
        <title>Annotated bacterial chromosomes from frame-shift-corrected long-read metagenomic data.</title>
        <authorList>
            <person name="Arumugam K."/>
            <person name="Bagci C."/>
            <person name="Bessarab I."/>
            <person name="Beier S."/>
            <person name="Buchfink B."/>
            <person name="Gorska A."/>
            <person name="Qiu G."/>
            <person name="Huson D.H."/>
            <person name="Williams R.B.H."/>
        </authorList>
    </citation>
    <scope>NUCLEOTIDE SEQUENCE [LARGE SCALE GENOMIC DNA]</scope>
    <source>
        <strain evidence="3">SSA1</strain>
    </source>
</reference>
<evidence type="ECO:0000313" key="3">
    <source>
        <dbReference type="EMBL" id="QLH52443.1"/>
    </source>
</evidence>
<evidence type="ECO:0000313" key="4">
    <source>
        <dbReference type="Proteomes" id="UP000509684"/>
    </source>
</evidence>
<protein>
    <recommendedName>
        <fullName evidence="2">Antitoxin</fullName>
    </recommendedName>
</protein>
<dbReference type="InterPro" id="IPR006442">
    <property type="entry name" value="Antitoxin_Phd/YefM"/>
</dbReference>
<proteinExistence type="inferred from homology"/>
<dbReference type="NCBIfam" id="TIGR01552">
    <property type="entry name" value="phd_fam"/>
    <property type="match status" value="1"/>
</dbReference>
<gene>
    <name evidence="3" type="ORF">HWD57_05000</name>
</gene>
<dbReference type="PANTHER" id="PTHR35377">
    <property type="entry name" value="ANTITOXIN VAPB49-RELATED-RELATED"/>
    <property type="match status" value="1"/>
</dbReference>
<comment type="function">
    <text evidence="2">Antitoxin component of a type II toxin-antitoxin (TA) system.</text>
</comment>
<evidence type="ECO:0000256" key="1">
    <source>
        <dbReference type="ARBA" id="ARBA00009981"/>
    </source>
</evidence>
<dbReference type="EMBL" id="CP058708">
    <property type="protein sequence ID" value="QLH52443.1"/>
    <property type="molecule type" value="Genomic_DNA"/>
</dbReference>
<evidence type="ECO:0000256" key="2">
    <source>
        <dbReference type="RuleBase" id="RU362080"/>
    </source>
</evidence>
<comment type="similarity">
    <text evidence="1 2">Belongs to the phD/YefM antitoxin family.</text>
</comment>
<dbReference type="Gene3D" id="3.40.1620.10">
    <property type="entry name" value="YefM-like domain"/>
    <property type="match status" value="1"/>
</dbReference>
<dbReference type="InterPro" id="IPR036165">
    <property type="entry name" value="YefM-like_sf"/>
</dbReference>
<accession>A0A7D5SWK9</accession>
<dbReference type="InterPro" id="IPR051416">
    <property type="entry name" value="phD-YefM_TA_antitoxins"/>
</dbReference>
<dbReference type="Proteomes" id="UP000509684">
    <property type="component" value="Chromosome"/>
</dbReference>
<organism evidence="3 4">
    <name type="scientific">Candidatus Accumulibacter cognatus</name>
    <dbReference type="NCBI Taxonomy" id="2954383"/>
    <lineage>
        <taxon>Bacteria</taxon>
        <taxon>Pseudomonadati</taxon>
        <taxon>Pseudomonadota</taxon>
        <taxon>Betaproteobacteria</taxon>
        <taxon>Candidatus Accumulibacter</taxon>
    </lineage>
</organism>
<dbReference type="AlphaFoldDB" id="A0A7D5SWK9"/>
<sequence>MESNMRTVSLAEAKAHLRELLNTVEAGEEFVITRHGRAVARVSPAEKTKQPLPIKQLATLRKMVPAWTERSAGIVRQLRDAE</sequence>
<dbReference type="Pfam" id="PF02604">
    <property type="entry name" value="PhdYeFM_antitox"/>
    <property type="match status" value="1"/>
</dbReference>
<dbReference type="SUPFAM" id="SSF143120">
    <property type="entry name" value="YefM-like"/>
    <property type="match status" value="1"/>
</dbReference>
<dbReference type="KEGG" id="acog:HWD57_05000"/>